<gene>
    <name evidence="1" type="ORF">A5N68_03525</name>
</gene>
<comment type="caution">
    <text evidence="1">The sequence shown here is derived from an EMBL/GenBank/DDBJ whole genome shotgun (WGS) entry which is preliminary data.</text>
</comment>
<dbReference type="RefSeq" id="WP_084967868.1">
    <property type="nucleotide sequence ID" value="NZ_AP025268.1"/>
</dbReference>
<sequence>MASSKPRRKRIVVGQRIGDGSLDQEVEVFEGTHLVGVQWFGASWTPGEPMPEHVRRRVVPDSDVHLPHDVPISRPAYV</sequence>
<evidence type="ECO:0000313" key="1">
    <source>
        <dbReference type="EMBL" id="ORM31288.1"/>
    </source>
</evidence>
<protein>
    <submittedName>
        <fullName evidence="1">Uncharacterized protein</fullName>
    </submittedName>
</protein>
<reference evidence="1 2" key="1">
    <citation type="journal article" date="2016" name="Genome Biol. Evol.">
        <title>Pangenome and Phylogenomic Analysis of the Pathogenic Actinobacterium Rhodococcus equi.</title>
        <authorList>
            <person name="Anastasi E."/>
            <person name="MacArthur I."/>
            <person name="Scortti M."/>
            <person name="Alvarez S."/>
            <person name="Giguere S."/>
            <person name="Vazquez-Boland J.A."/>
        </authorList>
    </citation>
    <scope>NUCLEOTIDE SEQUENCE [LARGE SCALE GENOMIC DNA]</scope>
    <source>
        <strain evidence="1 2">PAM1271</strain>
    </source>
</reference>
<proteinExistence type="predicted"/>
<dbReference type="EMBL" id="LWIC01000001">
    <property type="protein sequence ID" value="ORM31288.1"/>
    <property type="molecule type" value="Genomic_DNA"/>
</dbReference>
<dbReference type="Proteomes" id="UP000193518">
    <property type="component" value="Unassembled WGS sequence"/>
</dbReference>
<evidence type="ECO:0000313" key="2">
    <source>
        <dbReference type="Proteomes" id="UP000193518"/>
    </source>
</evidence>
<organism evidence="1 2">
    <name type="scientific">Rhodococcus hoagii</name>
    <name type="common">Corynebacterium equii</name>
    <dbReference type="NCBI Taxonomy" id="43767"/>
    <lineage>
        <taxon>Bacteria</taxon>
        <taxon>Bacillati</taxon>
        <taxon>Actinomycetota</taxon>
        <taxon>Actinomycetes</taxon>
        <taxon>Mycobacteriales</taxon>
        <taxon>Nocardiaceae</taxon>
        <taxon>Prescottella</taxon>
    </lineage>
</organism>
<dbReference type="AlphaFoldDB" id="A0AAE5MKR0"/>
<accession>A0AAE5MKR0</accession>
<name>A0AAE5MKR0_RHOHA</name>